<dbReference type="InterPro" id="IPR011074">
    <property type="entry name" value="CRAL/TRIO_N_dom"/>
</dbReference>
<dbReference type="EMBL" id="CAJNNV010028695">
    <property type="protein sequence ID" value="CAE8625502.1"/>
    <property type="molecule type" value="Genomic_DNA"/>
</dbReference>
<dbReference type="Proteomes" id="UP000654075">
    <property type="component" value="Unassembled WGS sequence"/>
</dbReference>
<dbReference type="Pfam" id="PF03765">
    <property type="entry name" value="CRAL_TRIO_N"/>
    <property type="match status" value="1"/>
</dbReference>
<evidence type="ECO:0000259" key="1">
    <source>
        <dbReference type="PROSITE" id="PS50191"/>
    </source>
</evidence>
<dbReference type="AlphaFoldDB" id="A0A813L8J2"/>
<dbReference type="EMBL" id="CAJNNW010034156">
    <property type="protein sequence ID" value="CAE8721808.1"/>
    <property type="molecule type" value="Genomic_DNA"/>
</dbReference>
<dbReference type="PROSITE" id="PS50191">
    <property type="entry name" value="CRAL_TRIO"/>
    <property type="match status" value="1"/>
</dbReference>
<sequence>MVQPISLSDDKVSTGSLVIDPCMDALLEPTQRSAVAALAAALANRKCEDEDGQGLYDDFGALLRYLRARNWDPDRAEAMIRSTARWRKEFGYSAVISGGRQEEVARENALGNVYVRGFDRSGRPAIYLKPGGAGWGGTSGVYHLVYCIERAIACVECQAERGNLVLQADDPTSRKFVLLADFSGVGLGTPMGVVRQYIQIMQDHYPERLGQAFFVNAPFLMWGFFSAASSFADPVTVMKLQFISEESSARRQRMSEFFDLAVLEPGFGGTAKEQFESAIFLTTKINDSLFGLEFSEQLKASALSNGHAISNTCSLVWGEEQQGVFWSICRSLTVLALSAK</sequence>
<dbReference type="InterPro" id="IPR036865">
    <property type="entry name" value="CRAL-TRIO_dom_sf"/>
</dbReference>
<keyword evidence="5" id="KW-1185">Reference proteome</keyword>
<dbReference type="OMA" id="PESICWD"/>
<dbReference type="GO" id="GO:0008526">
    <property type="term" value="F:phosphatidylinositol transfer activity"/>
    <property type="evidence" value="ECO:0007669"/>
    <property type="project" value="TreeGrafter"/>
</dbReference>
<evidence type="ECO:0000313" key="4">
    <source>
        <dbReference type="Proteomes" id="UP000626109"/>
    </source>
</evidence>
<dbReference type="CDD" id="cd00170">
    <property type="entry name" value="SEC14"/>
    <property type="match status" value="1"/>
</dbReference>
<gene>
    <name evidence="2" type="ORF">PGLA1383_LOCUS42497</name>
    <name evidence="3" type="ORF">PGLA2088_LOCUS42147</name>
</gene>
<dbReference type="SMART" id="SM01100">
    <property type="entry name" value="CRAL_TRIO_N"/>
    <property type="match status" value="1"/>
</dbReference>
<dbReference type="InterPro" id="IPR036273">
    <property type="entry name" value="CRAL/TRIO_N_dom_sf"/>
</dbReference>
<dbReference type="SUPFAM" id="SSF46938">
    <property type="entry name" value="CRAL/TRIO N-terminal domain"/>
    <property type="match status" value="1"/>
</dbReference>
<dbReference type="InterPro" id="IPR001251">
    <property type="entry name" value="CRAL-TRIO_dom"/>
</dbReference>
<protein>
    <recommendedName>
        <fullName evidence="1">CRAL-TRIO domain-containing protein</fullName>
    </recommendedName>
</protein>
<accession>A0A813L8J2</accession>
<evidence type="ECO:0000313" key="3">
    <source>
        <dbReference type="EMBL" id="CAE8721808.1"/>
    </source>
</evidence>
<dbReference type="Proteomes" id="UP000626109">
    <property type="component" value="Unassembled WGS sequence"/>
</dbReference>
<name>A0A813L8J2_POLGL</name>
<dbReference type="PANTHER" id="PTHR45824">
    <property type="entry name" value="GH16843P"/>
    <property type="match status" value="1"/>
</dbReference>
<evidence type="ECO:0000313" key="2">
    <source>
        <dbReference type="EMBL" id="CAE8625502.1"/>
    </source>
</evidence>
<proteinExistence type="predicted"/>
<dbReference type="PANTHER" id="PTHR45824:SF29">
    <property type="entry name" value="GH16843P"/>
    <property type="match status" value="1"/>
</dbReference>
<reference evidence="3" key="1">
    <citation type="submission" date="2021-02" db="EMBL/GenBank/DDBJ databases">
        <authorList>
            <person name="Dougan E. K."/>
            <person name="Rhodes N."/>
            <person name="Thang M."/>
            <person name="Chan C."/>
        </authorList>
    </citation>
    <scope>NUCLEOTIDE SEQUENCE</scope>
</reference>
<dbReference type="OrthoDB" id="433891at2759"/>
<dbReference type="Gene3D" id="3.40.525.10">
    <property type="entry name" value="CRAL-TRIO lipid binding domain"/>
    <property type="match status" value="1"/>
</dbReference>
<evidence type="ECO:0000313" key="5">
    <source>
        <dbReference type="Proteomes" id="UP000654075"/>
    </source>
</evidence>
<feature type="domain" description="CRAL-TRIO" evidence="1">
    <location>
        <begin position="101"/>
        <end position="275"/>
    </location>
</feature>
<comment type="caution">
    <text evidence="3">The sequence shown here is derived from an EMBL/GenBank/DDBJ whole genome shotgun (WGS) entry which is preliminary data.</text>
</comment>
<organism evidence="3 4">
    <name type="scientific">Polarella glacialis</name>
    <name type="common">Dinoflagellate</name>
    <dbReference type="NCBI Taxonomy" id="89957"/>
    <lineage>
        <taxon>Eukaryota</taxon>
        <taxon>Sar</taxon>
        <taxon>Alveolata</taxon>
        <taxon>Dinophyceae</taxon>
        <taxon>Suessiales</taxon>
        <taxon>Suessiaceae</taxon>
        <taxon>Polarella</taxon>
    </lineage>
</organism>
<dbReference type="SMART" id="SM00516">
    <property type="entry name" value="SEC14"/>
    <property type="match status" value="1"/>
</dbReference>
<feature type="non-terminal residue" evidence="3">
    <location>
        <position position="340"/>
    </location>
</feature>
<dbReference type="SUPFAM" id="SSF52087">
    <property type="entry name" value="CRAL/TRIO domain"/>
    <property type="match status" value="1"/>
</dbReference>
<dbReference type="Pfam" id="PF00650">
    <property type="entry name" value="CRAL_TRIO"/>
    <property type="match status" value="1"/>
</dbReference>
<dbReference type="InterPro" id="IPR052578">
    <property type="entry name" value="PI_Transfer_CRAL-TRIO"/>
</dbReference>